<dbReference type="GeneID" id="91417705"/>
<organism evidence="4 5">
    <name type="scientific">Streptomyces coeruleorubidus</name>
    <dbReference type="NCBI Taxonomy" id="116188"/>
    <lineage>
        <taxon>Bacteria</taxon>
        <taxon>Bacillati</taxon>
        <taxon>Actinomycetota</taxon>
        <taxon>Actinomycetes</taxon>
        <taxon>Kitasatosporales</taxon>
        <taxon>Streptomycetaceae</taxon>
        <taxon>Streptomyces</taxon>
    </lineage>
</organism>
<dbReference type="RefSeq" id="WP_150481084.1">
    <property type="nucleotide sequence ID" value="NZ_BMTB01000001.1"/>
</dbReference>
<feature type="chain" id="PRO_5023834706" description="Putative amidase domain-containing protein" evidence="2">
    <location>
        <begin position="31"/>
        <end position="408"/>
    </location>
</feature>
<evidence type="ECO:0000313" key="5">
    <source>
        <dbReference type="Proteomes" id="UP000326598"/>
    </source>
</evidence>
<feature type="compositionally biased region" description="Acidic residues" evidence="1">
    <location>
        <begin position="216"/>
        <end position="226"/>
    </location>
</feature>
<dbReference type="PANTHER" id="PTHR40032">
    <property type="entry name" value="EXPORTED PROTEIN-RELATED"/>
    <property type="match status" value="1"/>
</dbReference>
<feature type="region of interest" description="Disordered" evidence="1">
    <location>
        <begin position="203"/>
        <end position="247"/>
    </location>
</feature>
<dbReference type="Proteomes" id="UP000326598">
    <property type="component" value="Chromosome"/>
</dbReference>
<accession>A0A5J6HZL7</accession>
<name>A0A5J6HZL7_STRC4</name>
<reference evidence="4 5" key="1">
    <citation type="submission" date="2017-09" db="EMBL/GenBank/DDBJ databases">
        <authorList>
            <person name="Lee N."/>
            <person name="Cho B.-K."/>
        </authorList>
    </citation>
    <scope>NUCLEOTIDE SEQUENCE [LARGE SCALE GENOMIC DNA]</scope>
    <source>
        <strain evidence="4 5">ATCC 13740</strain>
    </source>
</reference>
<gene>
    <name evidence="4" type="ORF">CP976_16670</name>
</gene>
<evidence type="ECO:0000256" key="2">
    <source>
        <dbReference type="SAM" id="SignalP"/>
    </source>
</evidence>
<dbReference type="InterPro" id="IPR024301">
    <property type="entry name" value="Amidase_6"/>
</dbReference>
<keyword evidence="2" id="KW-0732">Signal</keyword>
<evidence type="ECO:0000313" key="4">
    <source>
        <dbReference type="EMBL" id="QEV25629.1"/>
    </source>
</evidence>
<dbReference type="PANTHER" id="PTHR40032:SF1">
    <property type="entry name" value="EXPORTED PROTEIN"/>
    <property type="match status" value="1"/>
</dbReference>
<protein>
    <recommendedName>
        <fullName evidence="3">Putative amidase domain-containing protein</fullName>
    </recommendedName>
</protein>
<dbReference type="KEGG" id="scoe:CP976_16670"/>
<feature type="signal peptide" evidence="2">
    <location>
        <begin position="1"/>
        <end position="30"/>
    </location>
</feature>
<evidence type="ECO:0000256" key="1">
    <source>
        <dbReference type="SAM" id="MobiDB-lite"/>
    </source>
</evidence>
<dbReference type="EMBL" id="CP023694">
    <property type="protein sequence ID" value="QEV25629.1"/>
    <property type="molecule type" value="Genomic_DNA"/>
</dbReference>
<sequence length="408" mass="44412">MRNGSYRRATALALGVTLLAALPPAATAHAAESAAARTTAEADRTVDAETTDDFATLADAVLTRRTSALLDGSQATRRAAAALPLKGDVHVTSSLARAEDSATDVLRDRRARLAALDEAYTAAETEVDVDEVRVTGDRATAQVTETTMLTYKKIEGEEPPTTGFQAKHELTFAAAPDGTWELTGFTPLDEEGPAAINSVVDTAEDSDPTSAGAAEEPIDEGGEPETDGPAPQETQAGSTQPTVQAQAKVSATASYDYTAMAKYAEKHWKNYNSNYRKFNDVGGDCTNFISQALRAGGWKNNTGWYKSYKNWWYNSSNQTTSWINVNYWASFALHSDRAYNLDNVYKLGIGDILQMDFSGNRSKDHSMITTYKSNGVPYLTYHSTNTYRKSVKSLVAQYPRATYYAFRT</sequence>
<evidence type="ECO:0000259" key="3">
    <source>
        <dbReference type="Pfam" id="PF12671"/>
    </source>
</evidence>
<dbReference type="Pfam" id="PF12671">
    <property type="entry name" value="Amidase_6"/>
    <property type="match status" value="1"/>
</dbReference>
<proteinExistence type="predicted"/>
<dbReference type="AlphaFoldDB" id="A0A5J6HZL7"/>
<feature type="compositionally biased region" description="Polar residues" evidence="1">
    <location>
        <begin position="232"/>
        <end position="247"/>
    </location>
</feature>
<feature type="domain" description="Putative amidase" evidence="3">
    <location>
        <begin position="254"/>
        <end position="404"/>
    </location>
</feature>